<gene>
    <name evidence="3" type="ORF">D9757_005505</name>
</gene>
<dbReference type="AlphaFoldDB" id="A0A8H5HLW8"/>
<feature type="transmembrane region" description="Helical" evidence="2">
    <location>
        <begin position="99"/>
        <end position="124"/>
    </location>
</feature>
<evidence type="ECO:0000256" key="1">
    <source>
        <dbReference type="SAM" id="MobiDB-lite"/>
    </source>
</evidence>
<feature type="region of interest" description="Disordered" evidence="1">
    <location>
        <begin position="369"/>
        <end position="389"/>
    </location>
</feature>
<comment type="caution">
    <text evidence="3">The sequence shown here is derived from an EMBL/GenBank/DDBJ whole genome shotgun (WGS) entry which is preliminary data.</text>
</comment>
<keyword evidence="2" id="KW-0812">Transmembrane</keyword>
<organism evidence="3 4">
    <name type="scientific">Collybiopsis confluens</name>
    <dbReference type="NCBI Taxonomy" id="2823264"/>
    <lineage>
        <taxon>Eukaryota</taxon>
        <taxon>Fungi</taxon>
        <taxon>Dikarya</taxon>
        <taxon>Basidiomycota</taxon>
        <taxon>Agaricomycotina</taxon>
        <taxon>Agaricomycetes</taxon>
        <taxon>Agaricomycetidae</taxon>
        <taxon>Agaricales</taxon>
        <taxon>Marasmiineae</taxon>
        <taxon>Omphalotaceae</taxon>
        <taxon>Collybiopsis</taxon>
    </lineage>
</organism>
<feature type="compositionally biased region" description="Gly residues" evidence="1">
    <location>
        <begin position="380"/>
        <end position="389"/>
    </location>
</feature>
<feature type="transmembrane region" description="Helical" evidence="2">
    <location>
        <begin position="259"/>
        <end position="279"/>
    </location>
</feature>
<evidence type="ECO:0000313" key="3">
    <source>
        <dbReference type="EMBL" id="KAF5385707.1"/>
    </source>
</evidence>
<reference evidence="3 4" key="1">
    <citation type="journal article" date="2020" name="ISME J.">
        <title>Uncovering the hidden diversity of litter-decomposition mechanisms in mushroom-forming fungi.</title>
        <authorList>
            <person name="Floudas D."/>
            <person name="Bentzer J."/>
            <person name="Ahren D."/>
            <person name="Johansson T."/>
            <person name="Persson P."/>
            <person name="Tunlid A."/>
        </authorList>
    </citation>
    <scope>NUCLEOTIDE SEQUENCE [LARGE SCALE GENOMIC DNA]</scope>
    <source>
        <strain evidence="3 4">CBS 406.79</strain>
    </source>
</reference>
<sequence>MATNRLVPRATQPEMGKQAIPFLDVWIGFNFASGLVLLPILVLTFLLSNRVIKRHPSLINVCMTWILSGFFSLLLFFGGRSKPRDPEPSKALCIAQTSLLYGILPMWSVAVFILMYFILGVVNADGRSLRVGRGKMLMMLGAPYFAQFCFSVATLIVSLKNPSKVTREDKALYCALQFHPLSNAMYIFTFIVCLGIIMLEIQLGLLLYRNWRGLRRAGQSTPFDVQLVVRVIVFGGFVFLGMFVDIISMFSQRSVVPDMYAATAGTVVFLVFGSQADVLRAWCFWKRDGPVHVSPPESVGWMNIDLNSDSRTTTTSIIIGHGEKWGGSRRSMAGLTENRNDRNDNREGWSDPLRSPIPAQIADHVHGLHGTRDPAVAGVQGEGEGVSSR</sequence>
<feature type="transmembrane region" description="Helical" evidence="2">
    <location>
        <begin position="58"/>
        <end position="79"/>
    </location>
</feature>
<feature type="transmembrane region" description="Helical" evidence="2">
    <location>
        <begin position="136"/>
        <end position="159"/>
    </location>
</feature>
<name>A0A8H5HLW8_9AGAR</name>
<feature type="transmembrane region" description="Helical" evidence="2">
    <location>
        <begin position="25"/>
        <end position="46"/>
    </location>
</feature>
<proteinExistence type="predicted"/>
<feature type="region of interest" description="Disordered" evidence="1">
    <location>
        <begin position="327"/>
        <end position="357"/>
    </location>
</feature>
<dbReference type="EMBL" id="JAACJN010000038">
    <property type="protein sequence ID" value="KAF5385707.1"/>
    <property type="molecule type" value="Genomic_DNA"/>
</dbReference>
<dbReference type="Proteomes" id="UP000518752">
    <property type="component" value="Unassembled WGS sequence"/>
</dbReference>
<keyword evidence="2" id="KW-0472">Membrane</keyword>
<feature type="transmembrane region" description="Helical" evidence="2">
    <location>
        <begin position="185"/>
        <end position="207"/>
    </location>
</feature>
<evidence type="ECO:0000256" key="2">
    <source>
        <dbReference type="SAM" id="Phobius"/>
    </source>
</evidence>
<evidence type="ECO:0000313" key="4">
    <source>
        <dbReference type="Proteomes" id="UP000518752"/>
    </source>
</evidence>
<dbReference type="OrthoDB" id="3232296at2759"/>
<keyword evidence="2" id="KW-1133">Transmembrane helix</keyword>
<protein>
    <submittedName>
        <fullName evidence="3">Uncharacterized protein</fullName>
    </submittedName>
</protein>
<keyword evidence="4" id="KW-1185">Reference proteome</keyword>
<accession>A0A8H5HLW8</accession>
<feature type="compositionally biased region" description="Basic and acidic residues" evidence="1">
    <location>
        <begin position="338"/>
        <end position="349"/>
    </location>
</feature>
<feature type="transmembrane region" description="Helical" evidence="2">
    <location>
        <begin position="227"/>
        <end position="247"/>
    </location>
</feature>